<dbReference type="EMBL" id="CP068439">
    <property type="protein sequence ID" value="QQX77639.1"/>
    <property type="molecule type" value="Genomic_DNA"/>
</dbReference>
<name>A0ABX7DUA4_9FLAO</name>
<gene>
    <name evidence="1" type="ORF">JK629_05065</name>
</gene>
<sequence>MKKTLFTISIILSISAFGQEEIESVDSSNFENSYVSKVISADNISDAEVFAKEDIKNNSLFLIVPGGIVPVIYASDFDFKSKYGVSMINFGCEPLNKEISISYNMKVLDFLTENYGKEWLKEIRDDVIGLAEYKTKIE</sequence>
<proteinExistence type="predicted"/>
<organism evidence="1 2">
    <name type="scientific">Aequorivita iocasae</name>
    <dbReference type="NCBI Taxonomy" id="2803865"/>
    <lineage>
        <taxon>Bacteria</taxon>
        <taxon>Pseudomonadati</taxon>
        <taxon>Bacteroidota</taxon>
        <taxon>Flavobacteriia</taxon>
        <taxon>Flavobacteriales</taxon>
        <taxon>Flavobacteriaceae</taxon>
        <taxon>Aequorivita</taxon>
    </lineage>
</organism>
<evidence type="ECO:0000313" key="2">
    <source>
        <dbReference type="Proteomes" id="UP000629420"/>
    </source>
</evidence>
<accession>A0ABX7DUA4</accession>
<keyword evidence="2" id="KW-1185">Reference proteome</keyword>
<protein>
    <submittedName>
        <fullName evidence="1">Uncharacterized protein</fullName>
    </submittedName>
</protein>
<dbReference type="Proteomes" id="UP000629420">
    <property type="component" value="Chromosome"/>
</dbReference>
<reference evidence="1 2" key="1">
    <citation type="submission" date="2021-01" db="EMBL/GenBank/DDBJ databases">
        <title>Aequorivita sp. strain KX20305, a bacterium isolated from the sediment collected at a cold seep field in South China Sea.</title>
        <authorList>
            <person name="Zhang H."/>
            <person name="Li C."/>
        </authorList>
    </citation>
    <scope>NUCLEOTIDE SEQUENCE [LARGE SCALE GENOMIC DNA]</scope>
    <source>
        <strain evidence="1 2">KX20305</strain>
    </source>
</reference>
<evidence type="ECO:0000313" key="1">
    <source>
        <dbReference type="EMBL" id="QQX77639.1"/>
    </source>
</evidence>
<dbReference type="RefSeq" id="WP_202337531.1">
    <property type="nucleotide sequence ID" value="NZ_CP068439.1"/>
</dbReference>